<sequence length="236" mass="26940">MSHSESQHSTATTESPYARDNYWGSLDQDNDDEQGHVETSGTDPAQYLAYQYLSDVVDVVCGRTLDRHDREIELSEPCLYLPKESRRELGVARDGTPDTCPACDNDHLQRVAPLRLECTADDCDESILEDRTLRVIEYRQHRHRRRINPETGWINWGESTSTDVPDEIDEDVWLLAVHNYLAQSELRYSLVDGALTYAERLYRDPNQSTAQDALATFIEMTRRVCDPEADVGSFPA</sequence>
<name>A0A1G8SWK1_9EURY</name>
<evidence type="ECO:0000256" key="1">
    <source>
        <dbReference type="SAM" id="MobiDB-lite"/>
    </source>
</evidence>
<evidence type="ECO:0000313" key="2">
    <source>
        <dbReference type="EMBL" id="SDJ32930.1"/>
    </source>
</evidence>
<dbReference type="STRING" id="890420.SAMN05216226_102154"/>
<dbReference type="AlphaFoldDB" id="A0A1G8SWK1"/>
<proteinExistence type="predicted"/>
<gene>
    <name evidence="2" type="ORF">SAMN05216226_102154</name>
</gene>
<organism evidence="2 3">
    <name type="scientific">Halovenus aranensis</name>
    <dbReference type="NCBI Taxonomy" id="890420"/>
    <lineage>
        <taxon>Archaea</taxon>
        <taxon>Methanobacteriati</taxon>
        <taxon>Methanobacteriota</taxon>
        <taxon>Stenosarchaea group</taxon>
        <taxon>Halobacteria</taxon>
        <taxon>Halobacteriales</taxon>
        <taxon>Haloarculaceae</taxon>
        <taxon>Halovenus</taxon>
    </lineage>
</organism>
<keyword evidence="3" id="KW-1185">Reference proteome</keyword>
<protein>
    <submittedName>
        <fullName evidence="2">Uncharacterized protein</fullName>
    </submittedName>
</protein>
<dbReference type="Proteomes" id="UP000198856">
    <property type="component" value="Unassembled WGS sequence"/>
</dbReference>
<accession>A0A1G8SWK1</accession>
<evidence type="ECO:0000313" key="3">
    <source>
        <dbReference type="Proteomes" id="UP000198856"/>
    </source>
</evidence>
<dbReference type="EMBL" id="FNFC01000002">
    <property type="protein sequence ID" value="SDJ32930.1"/>
    <property type="molecule type" value="Genomic_DNA"/>
</dbReference>
<reference evidence="2 3" key="1">
    <citation type="submission" date="2016-10" db="EMBL/GenBank/DDBJ databases">
        <authorList>
            <person name="de Groot N.N."/>
        </authorList>
    </citation>
    <scope>NUCLEOTIDE SEQUENCE [LARGE SCALE GENOMIC DNA]</scope>
    <source>
        <strain evidence="2 3">IBRC-M10015</strain>
    </source>
</reference>
<feature type="region of interest" description="Disordered" evidence="1">
    <location>
        <begin position="1"/>
        <end position="41"/>
    </location>
</feature>
<feature type="compositionally biased region" description="Polar residues" evidence="1">
    <location>
        <begin position="1"/>
        <end position="15"/>
    </location>
</feature>